<dbReference type="AlphaFoldDB" id="A0A0L8FZY7"/>
<organism evidence="1">
    <name type="scientific">Octopus bimaculoides</name>
    <name type="common">California two-spotted octopus</name>
    <dbReference type="NCBI Taxonomy" id="37653"/>
    <lineage>
        <taxon>Eukaryota</taxon>
        <taxon>Metazoa</taxon>
        <taxon>Spiralia</taxon>
        <taxon>Lophotrochozoa</taxon>
        <taxon>Mollusca</taxon>
        <taxon>Cephalopoda</taxon>
        <taxon>Coleoidea</taxon>
        <taxon>Octopodiformes</taxon>
        <taxon>Octopoda</taxon>
        <taxon>Incirrata</taxon>
        <taxon>Octopodidae</taxon>
        <taxon>Octopus</taxon>
    </lineage>
</organism>
<dbReference type="EMBL" id="KQ424925">
    <property type="protein sequence ID" value="KOF70233.1"/>
    <property type="molecule type" value="Genomic_DNA"/>
</dbReference>
<name>A0A0L8FZY7_OCTBM</name>
<reference evidence="1" key="1">
    <citation type="submission" date="2015-07" db="EMBL/GenBank/DDBJ databases">
        <title>MeaNS - Measles Nucleotide Surveillance Program.</title>
        <authorList>
            <person name="Tran T."/>
            <person name="Druce J."/>
        </authorList>
    </citation>
    <scope>NUCLEOTIDE SEQUENCE</scope>
    <source>
        <strain evidence="1">UCB-OBI-ISO-001</strain>
        <tissue evidence="1">Gonad</tissue>
    </source>
</reference>
<gene>
    <name evidence="1" type="ORF">OCBIM_22003258mg</name>
</gene>
<evidence type="ECO:0000313" key="1">
    <source>
        <dbReference type="EMBL" id="KOF70233.1"/>
    </source>
</evidence>
<sequence>MNEQEMQKEANLENNNNANFASVAGVTSEIVQVGLDVLEKYMCLSKKEGTNVKLNPPGDVIHNTKRQTIVYKTWSLKKKKKIDKATKESVGKCLQPIWNKITNINRGKRYGTIEVRFRF</sequence>
<protein>
    <submittedName>
        <fullName evidence="1">Uncharacterized protein</fullName>
    </submittedName>
</protein>
<proteinExistence type="predicted"/>
<accession>A0A0L8FZY7</accession>